<dbReference type="PANTHER" id="PTHR24198:SF165">
    <property type="entry name" value="ANKYRIN REPEAT-CONTAINING PROTEIN-RELATED"/>
    <property type="match status" value="1"/>
</dbReference>
<evidence type="ECO:0000313" key="5">
    <source>
        <dbReference type="Proteomes" id="UP000037510"/>
    </source>
</evidence>
<reference evidence="4 5" key="1">
    <citation type="journal article" date="2015" name="Genome Biol. Evol.">
        <title>The genome of winter moth (Operophtera brumata) provides a genomic perspective on sexual dimorphism and phenology.</title>
        <authorList>
            <person name="Derks M.F."/>
            <person name="Smit S."/>
            <person name="Salis L."/>
            <person name="Schijlen E."/>
            <person name="Bossers A."/>
            <person name="Mateman C."/>
            <person name="Pijl A.S."/>
            <person name="de Ridder D."/>
            <person name="Groenen M.A."/>
            <person name="Visser M.E."/>
            <person name="Megens H.J."/>
        </authorList>
    </citation>
    <scope>NUCLEOTIDE SEQUENCE [LARGE SCALE GENOMIC DNA]</scope>
    <source>
        <strain evidence="4">WM2013NL</strain>
        <tissue evidence="4">Head and thorax</tissue>
    </source>
</reference>
<keyword evidence="1" id="KW-0677">Repeat</keyword>
<dbReference type="InterPro" id="IPR036770">
    <property type="entry name" value="Ankyrin_rpt-contain_sf"/>
</dbReference>
<dbReference type="STRING" id="104452.A0A0L7KM96"/>
<dbReference type="Proteomes" id="UP000037510">
    <property type="component" value="Unassembled WGS sequence"/>
</dbReference>
<dbReference type="AlphaFoldDB" id="A0A0L7KM96"/>
<name>A0A0L7KM96_OPEBR</name>
<dbReference type="Pfam" id="PF12796">
    <property type="entry name" value="Ank_2"/>
    <property type="match status" value="1"/>
</dbReference>
<dbReference type="Gene3D" id="1.25.40.20">
    <property type="entry name" value="Ankyrin repeat-containing domain"/>
    <property type="match status" value="1"/>
</dbReference>
<proteinExistence type="predicted"/>
<evidence type="ECO:0000256" key="1">
    <source>
        <dbReference type="ARBA" id="ARBA00022737"/>
    </source>
</evidence>
<sequence length="217" mass="23747">MSDSEGSDDQIKDLLEIKHEIQKFKNDPATSANPIDHALWAAENGKTSTLKQLMSSQPSLLHVQDSDGYTMLHRAAYENHIEALCYLLSVGADVGMKTELGWTPLHSACKWNNYQAVARLLAAGADPRAVSDGALTPMHLASSISHCKSTLLILLLREDTTDIAKMCNKSGETPEQLAQRNGIYAPLFEMICPAASYIRGLAFTCNPYVRETIGVLN</sequence>
<dbReference type="SMART" id="SM00248">
    <property type="entry name" value="ANK"/>
    <property type="match status" value="3"/>
</dbReference>
<dbReference type="SUPFAM" id="SSF48403">
    <property type="entry name" value="Ankyrin repeat"/>
    <property type="match status" value="1"/>
</dbReference>
<feature type="repeat" description="ANK" evidence="3">
    <location>
        <begin position="100"/>
        <end position="132"/>
    </location>
</feature>
<evidence type="ECO:0000256" key="3">
    <source>
        <dbReference type="PROSITE-ProRule" id="PRU00023"/>
    </source>
</evidence>
<comment type="caution">
    <text evidence="4">The sequence shown here is derived from an EMBL/GenBank/DDBJ whole genome shotgun (WGS) entry which is preliminary data.</text>
</comment>
<evidence type="ECO:0000256" key="2">
    <source>
        <dbReference type="ARBA" id="ARBA00023043"/>
    </source>
</evidence>
<feature type="repeat" description="ANK" evidence="3">
    <location>
        <begin position="67"/>
        <end position="99"/>
    </location>
</feature>
<gene>
    <name evidence="4" type="ORF">OBRU01_24515</name>
</gene>
<dbReference type="EMBL" id="JTDY01009028">
    <property type="protein sequence ID" value="KOB64186.1"/>
    <property type="molecule type" value="Genomic_DNA"/>
</dbReference>
<dbReference type="PANTHER" id="PTHR24198">
    <property type="entry name" value="ANKYRIN REPEAT AND PROTEIN KINASE DOMAIN-CONTAINING PROTEIN"/>
    <property type="match status" value="1"/>
</dbReference>
<protein>
    <submittedName>
        <fullName evidence="4">Ankyrin repeat domain-containing protein 49</fullName>
    </submittedName>
</protein>
<evidence type="ECO:0000313" key="4">
    <source>
        <dbReference type="EMBL" id="KOB64186.1"/>
    </source>
</evidence>
<dbReference type="PROSITE" id="PS50297">
    <property type="entry name" value="ANK_REP_REGION"/>
    <property type="match status" value="2"/>
</dbReference>
<keyword evidence="5" id="KW-1185">Reference proteome</keyword>
<dbReference type="PROSITE" id="PS50088">
    <property type="entry name" value="ANK_REPEAT"/>
    <property type="match status" value="2"/>
</dbReference>
<keyword evidence="2 3" id="KW-0040">ANK repeat</keyword>
<accession>A0A0L7KM96</accession>
<organism evidence="4 5">
    <name type="scientific">Operophtera brumata</name>
    <name type="common">Winter moth</name>
    <name type="synonym">Phalaena brumata</name>
    <dbReference type="NCBI Taxonomy" id="104452"/>
    <lineage>
        <taxon>Eukaryota</taxon>
        <taxon>Metazoa</taxon>
        <taxon>Ecdysozoa</taxon>
        <taxon>Arthropoda</taxon>
        <taxon>Hexapoda</taxon>
        <taxon>Insecta</taxon>
        <taxon>Pterygota</taxon>
        <taxon>Neoptera</taxon>
        <taxon>Endopterygota</taxon>
        <taxon>Lepidoptera</taxon>
        <taxon>Glossata</taxon>
        <taxon>Ditrysia</taxon>
        <taxon>Geometroidea</taxon>
        <taxon>Geometridae</taxon>
        <taxon>Larentiinae</taxon>
        <taxon>Operophtera</taxon>
    </lineage>
</organism>
<dbReference type="InterPro" id="IPR002110">
    <property type="entry name" value="Ankyrin_rpt"/>
</dbReference>